<protein>
    <recommendedName>
        <fullName evidence="8">Gustatory receptor</fullName>
    </recommendedName>
</protein>
<dbReference type="Pfam" id="PF08395">
    <property type="entry name" value="7tm_7"/>
    <property type="match status" value="1"/>
</dbReference>
<evidence type="ECO:0000256" key="7">
    <source>
        <dbReference type="ARBA" id="ARBA00023224"/>
    </source>
</evidence>
<evidence type="ECO:0000313" key="10">
    <source>
        <dbReference type="Proteomes" id="UP000069272"/>
    </source>
</evidence>
<proteinExistence type="inferred from homology"/>
<feature type="transmembrane region" description="Helical" evidence="8">
    <location>
        <begin position="324"/>
        <end position="345"/>
    </location>
</feature>
<comment type="function">
    <text evidence="8">Gustatory receptor which mediates acceptance or avoidance behavior, depending on its substrates.</text>
</comment>
<dbReference type="GO" id="GO:0007635">
    <property type="term" value="P:chemosensory behavior"/>
    <property type="evidence" value="ECO:0007669"/>
    <property type="project" value="TreeGrafter"/>
</dbReference>
<keyword evidence="6 8" id="KW-0675">Receptor</keyword>
<evidence type="ECO:0000256" key="5">
    <source>
        <dbReference type="ARBA" id="ARBA00023136"/>
    </source>
</evidence>
<keyword evidence="2 8" id="KW-1003">Cell membrane</keyword>
<reference evidence="9 10" key="1">
    <citation type="journal article" date="2017" name="G3 (Bethesda)">
        <title>The Physical Genome Mapping of Anopheles albimanus Corrected Scaffold Misassemblies and Identified Interarm Rearrangements in Genus Anopheles.</title>
        <authorList>
            <person name="Artemov G.N."/>
            <person name="Peery A.N."/>
            <person name="Jiang X."/>
            <person name="Tu Z."/>
            <person name="Stegniy V.N."/>
            <person name="Sharakhova M.V."/>
            <person name="Sharakhov I.V."/>
        </authorList>
    </citation>
    <scope>NUCLEOTIDE SEQUENCE [LARGE SCALE GENOMIC DNA]</scope>
    <source>
        <strain evidence="9 10">ALBI9_A</strain>
    </source>
</reference>
<keyword evidence="5 8" id="KW-0472">Membrane</keyword>
<dbReference type="GO" id="GO:0043025">
    <property type="term" value="C:neuronal cell body"/>
    <property type="evidence" value="ECO:0007669"/>
    <property type="project" value="TreeGrafter"/>
</dbReference>
<evidence type="ECO:0000256" key="2">
    <source>
        <dbReference type="ARBA" id="ARBA00022475"/>
    </source>
</evidence>
<dbReference type="VEuPathDB" id="VectorBase:AALB009322"/>
<keyword evidence="4 8" id="KW-1133">Transmembrane helix</keyword>
<dbReference type="VEuPathDB" id="VectorBase:AALB20_031112"/>
<evidence type="ECO:0000256" key="3">
    <source>
        <dbReference type="ARBA" id="ARBA00022692"/>
    </source>
</evidence>
<sequence length="380" mass="43869">MHYWGRICCPKTSNVRFWFMFLTFLLLEIVVLTASLFVIPSAMNTNSPLLDSGLPAILRISSWGAIVKLWHMFSQRHRMWKMTFGLQQFDNALQKLDFRMRSVEMNYWVLGWSIEFLLGTIYLNASGIIFGSMIFNYGTLTVLIVLINIANLPYTLFLIWFNVSELCVWYRIKMLSTLLRNGRPAALTGDRKDHTRQRKLATEISMLHYELSTVVQHINSVFGVQLTMSLCAYTILSIFGLFSYYRATIVDRDLETHFCRLIISWTIYNSATVWPAVLFGALVYGGVNRFGKEVHAFLRQTEDERAQNQQLDHRSITIKTGFFFVNWPVFASVIGFIVTYIVILIQFDSKAREINGINNLVQMNSNQTTSLAPFANQTVY</sequence>
<dbReference type="AlphaFoldDB" id="A0A182FRZ5"/>
<dbReference type="GO" id="GO:0007165">
    <property type="term" value="P:signal transduction"/>
    <property type="evidence" value="ECO:0007669"/>
    <property type="project" value="UniProtKB-KW"/>
</dbReference>
<keyword evidence="3 8" id="KW-0812">Transmembrane</keyword>
<feature type="transmembrane region" description="Helical" evidence="8">
    <location>
        <begin position="54"/>
        <end position="73"/>
    </location>
</feature>
<comment type="similarity">
    <text evidence="8">Belongs to the insect chemoreceptor superfamily. Gustatory receptor (GR) family.</text>
</comment>
<evidence type="ECO:0000256" key="1">
    <source>
        <dbReference type="ARBA" id="ARBA00004651"/>
    </source>
</evidence>
<dbReference type="Proteomes" id="UP000069272">
    <property type="component" value="Chromosome 2R"/>
</dbReference>
<comment type="subcellular location">
    <subcellularLocation>
        <location evidence="1 8">Cell membrane</location>
        <topology evidence="1 8">Multi-pass membrane protein</topology>
    </subcellularLocation>
</comment>
<name>A0A182FRZ5_ANOAL</name>
<keyword evidence="10" id="KW-1185">Reference proteome</keyword>
<reference evidence="9" key="2">
    <citation type="submission" date="2022-08" db="UniProtKB">
        <authorList>
            <consortium name="EnsemblMetazoa"/>
        </authorList>
    </citation>
    <scope>IDENTIFICATION</scope>
    <source>
        <strain evidence="9">STECLA/ALBI9_A</strain>
    </source>
</reference>
<feature type="transmembrane region" description="Helical" evidence="8">
    <location>
        <begin position="21"/>
        <end position="42"/>
    </location>
</feature>
<dbReference type="STRING" id="7167.A0A182FRZ5"/>
<comment type="caution">
    <text evidence="8">Lacks conserved residue(s) required for the propagation of feature annotation.</text>
</comment>
<dbReference type="EnsemblMetazoa" id="AALB009322-RA">
    <property type="protein sequence ID" value="AALB009322-PA"/>
    <property type="gene ID" value="AALB009322"/>
</dbReference>
<feature type="transmembrane region" description="Helical" evidence="8">
    <location>
        <begin position="222"/>
        <end position="245"/>
    </location>
</feature>
<dbReference type="PANTHER" id="PTHR21143">
    <property type="entry name" value="INVERTEBRATE GUSTATORY RECEPTOR"/>
    <property type="match status" value="1"/>
</dbReference>
<dbReference type="PANTHER" id="PTHR21143:SF104">
    <property type="entry name" value="GUSTATORY RECEPTOR 8A-RELATED"/>
    <property type="match status" value="1"/>
</dbReference>
<evidence type="ECO:0000256" key="6">
    <source>
        <dbReference type="ARBA" id="ARBA00023170"/>
    </source>
</evidence>
<evidence type="ECO:0000256" key="4">
    <source>
        <dbReference type="ARBA" id="ARBA00022989"/>
    </source>
</evidence>
<feature type="transmembrane region" description="Helical" evidence="8">
    <location>
        <begin position="266"/>
        <end position="287"/>
    </location>
</feature>
<keyword evidence="7 8" id="KW-0807">Transducer</keyword>
<evidence type="ECO:0000256" key="8">
    <source>
        <dbReference type="RuleBase" id="RU363108"/>
    </source>
</evidence>
<dbReference type="InterPro" id="IPR013604">
    <property type="entry name" value="7TM_chemorcpt"/>
</dbReference>
<dbReference type="GO" id="GO:0030425">
    <property type="term" value="C:dendrite"/>
    <property type="evidence" value="ECO:0007669"/>
    <property type="project" value="TreeGrafter"/>
</dbReference>
<accession>A0A182FRZ5</accession>
<dbReference type="GO" id="GO:0005886">
    <property type="term" value="C:plasma membrane"/>
    <property type="evidence" value="ECO:0007669"/>
    <property type="project" value="UniProtKB-SubCell"/>
</dbReference>
<dbReference type="GO" id="GO:0050909">
    <property type="term" value="P:sensory perception of taste"/>
    <property type="evidence" value="ECO:0007669"/>
    <property type="project" value="InterPro"/>
</dbReference>
<evidence type="ECO:0000313" key="9">
    <source>
        <dbReference type="EnsemblMetazoa" id="AALB009322-PA"/>
    </source>
</evidence>
<dbReference type="GO" id="GO:0008049">
    <property type="term" value="P:male courtship behavior"/>
    <property type="evidence" value="ECO:0007669"/>
    <property type="project" value="TreeGrafter"/>
</dbReference>
<organism evidence="9 10">
    <name type="scientific">Anopheles albimanus</name>
    <name type="common">New world malaria mosquito</name>
    <dbReference type="NCBI Taxonomy" id="7167"/>
    <lineage>
        <taxon>Eukaryota</taxon>
        <taxon>Metazoa</taxon>
        <taxon>Ecdysozoa</taxon>
        <taxon>Arthropoda</taxon>
        <taxon>Hexapoda</taxon>
        <taxon>Insecta</taxon>
        <taxon>Pterygota</taxon>
        <taxon>Neoptera</taxon>
        <taxon>Endopterygota</taxon>
        <taxon>Diptera</taxon>
        <taxon>Nematocera</taxon>
        <taxon>Culicoidea</taxon>
        <taxon>Culicidae</taxon>
        <taxon>Anophelinae</taxon>
        <taxon>Anopheles</taxon>
    </lineage>
</organism>
<feature type="transmembrane region" description="Helical" evidence="8">
    <location>
        <begin position="105"/>
        <end position="122"/>
    </location>
</feature>
<dbReference type="GO" id="GO:0030424">
    <property type="term" value="C:axon"/>
    <property type="evidence" value="ECO:0007669"/>
    <property type="project" value="TreeGrafter"/>
</dbReference>